<protein>
    <submittedName>
        <fullName evidence="1">Uncharacterized protein</fullName>
    </submittedName>
</protein>
<dbReference type="Proteomes" id="UP000228614">
    <property type="component" value="Unassembled WGS sequence"/>
</dbReference>
<sequence>MDNASEILGVAKQEISRVVHKIIGQLKKAKLGQNLSGIVDKILEEENDELRYVVSLIISFQEDTANEDIIAFWSKISEIKFSEIEKKISQAAA</sequence>
<dbReference type="EMBL" id="PFAN01000086">
    <property type="protein sequence ID" value="PIR94883.1"/>
    <property type="molecule type" value="Genomic_DNA"/>
</dbReference>
<evidence type="ECO:0000313" key="1">
    <source>
        <dbReference type="EMBL" id="PIR94883.1"/>
    </source>
</evidence>
<reference evidence="2" key="1">
    <citation type="submission" date="2017-09" db="EMBL/GenBank/DDBJ databases">
        <title>Depth-based differentiation of microbial function through sediment-hosted aquifers and enrichment of novel symbionts in the deep terrestrial subsurface.</title>
        <authorList>
            <person name="Probst A.J."/>
            <person name="Ladd B."/>
            <person name="Jarett J.K."/>
            <person name="Geller-Mcgrath D.E."/>
            <person name="Sieber C.M.K."/>
            <person name="Emerson J.B."/>
            <person name="Anantharaman K."/>
            <person name="Thomas B.C."/>
            <person name="Malmstrom R."/>
            <person name="Stieglmeier M."/>
            <person name="Klingl A."/>
            <person name="Woyke T."/>
            <person name="Ryan C.M."/>
            <person name="Banfield J.F."/>
        </authorList>
    </citation>
    <scope>NUCLEOTIDE SEQUENCE [LARGE SCALE GENOMIC DNA]</scope>
</reference>
<comment type="caution">
    <text evidence="1">The sequence shown here is derived from an EMBL/GenBank/DDBJ whole genome shotgun (WGS) entry which is preliminary data.</text>
</comment>
<dbReference type="AlphaFoldDB" id="A0A2H0V720"/>
<dbReference type="Pfam" id="PF08713">
    <property type="entry name" value="DNA_alkylation"/>
    <property type="match status" value="1"/>
</dbReference>
<gene>
    <name evidence="1" type="ORF">COT95_01715</name>
</gene>
<name>A0A2H0V720_9BACT</name>
<dbReference type="InterPro" id="IPR014825">
    <property type="entry name" value="DNA_alkylation"/>
</dbReference>
<organism evidence="1 2">
    <name type="scientific">Candidatus Falkowbacteria bacterium CG10_big_fil_rev_8_21_14_0_10_37_6</name>
    <dbReference type="NCBI Taxonomy" id="1974563"/>
    <lineage>
        <taxon>Bacteria</taxon>
        <taxon>Candidatus Falkowiibacteriota</taxon>
    </lineage>
</organism>
<accession>A0A2H0V720</accession>
<proteinExistence type="predicted"/>
<evidence type="ECO:0000313" key="2">
    <source>
        <dbReference type="Proteomes" id="UP000228614"/>
    </source>
</evidence>